<proteinExistence type="predicted"/>
<reference evidence="1" key="1">
    <citation type="submission" date="2024-03" db="EMBL/GenBank/DDBJ databases">
        <title>Whole genome sequecning of epiphytes from Marcgravia umbellata leaves.</title>
        <authorList>
            <person name="Kumar G."/>
            <person name="Savka M.A."/>
        </authorList>
    </citation>
    <scope>NUCLEOTIDE SEQUENCE</scope>
    <source>
        <strain evidence="1">RIT_BL5</strain>
    </source>
</reference>
<dbReference type="Proteomes" id="UP001380953">
    <property type="component" value="Unassembled WGS sequence"/>
</dbReference>
<protein>
    <submittedName>
        <fullName evidence="1">Uncharacterized protein</fullName>
    </submittedName>
</protein>
<comment type="caution">
    <text evidence="1">The sequence shown here is derived from an EMBL/GenBank/DDBJ whole genome shotgun (WGS) entry which is preliminary data.</text>
</comment>
<gene>
    <name evidence="1" type="ORF">WKI47_21350</name>
</gene>
<evidence type="ECO:0000313" key="1">
    <source>
        <dbReference type="EMBL" id="MEJ8306461.1"/>
    </source>
</evidence>
<name>A0ACC6PHS5_9BACL</name>
<dbReference type="EMBL" id="JBBKAR010000056">
    <property type="protein sequence ID" value="MEJ8306461.1"/>
    <property type="molecule type" value="Genomic_DNA"/>
</dbReference>
<keyword evidence="2" id="KW-1185">Reference proteome</keyword>
<evidence type="ECO:0000313" key="2">
    <source>
        <dbReference type="Proteomes" id="UP001380953"/>
    </source>
</evidence>
<accession>A0ACC6PHS5</accession>
<organism evidence="1 2">
    <name type="scientific">Saccharibacillus sacchari</name>
    <dbReference type="NCBI Taxonomy" id="456493"/>
    <lineage>
        <taxon>Bacteria</taxon>
        <taxon>Bacillati</taxon>
        <taxon>Bacillota</taxon>
        <taxon>Bacilli</taxon>
        <taxon>Bacillales</taxon>
        <taxon>Paenibacillaceae</taxon>
        <taxon>Saccharibacillus</taxon>
    </lineage>
</organism>
<sequence>MMQGKGKDKKITFPYFYKREGDWVEGIGLTADCCINVDILIEFFAETDPYSKNVDLWFTYSAENGLRSDVEAKMCA</sequence>